<evidence type="ECO:0008006" key="5">
    <source>
        <dbReference type="Google" id="ProtNLM"/>
    </source>
</evidence>
<comment type="caution">
    <text evidence="3">The sequence shown here is derived from an EMBL/GenBank/DDBJ whole genome shotgun (WGS) entry which is preliminary data.</text>
</comment>
<evidence type="ECO:0000256" key="1">
    <source>
        <dbReference type="SAM" id="Coils"/>
    </source>
</evidence>
<keyword evidence="4" id="KW-1185">Reference proteome</keyword>
<evidence type="ECO:0000313" key="3">
    <source>
        <dbReference type="EMBL" id="MVQ49700.1"/>
    </source>
</evidence>
<feature type="coiled-coil region" evidence="1">
    <location>
        <begin position="268"/>
        <end position="318"/>
    </location>
</feature>
<dbReference type="RefSeq" id="WP_157342503.1">
    <property type="nucleotide sequence ID" value="NZ_WSEK01000004.1"/>
</dbReference>
<gene>
    <name evidence="3" type="ORF">GON03_10955</name>
</gene>
<dbReference type="EMBL" id="WSEK01000004">
    <property type="protein sequence ID" value="MVQ49700.1"/>
    <property type="molecule type" value="Genomic_DNA"/>
</dbReference>
<keyword evidence="2" id="KW-0732">Signal</keyword>
<protein>
    <recommendedName>
        <fullName evidence="5">Bacterial Ig-like domain-containing protein</fullName>
    </recommendedName>
</protein>
<name>A0A6L6XRB3_9ACTN</name>
<dbReference type="AlphaFoldDB" id="A0A6L6XRB3"/>
<dbReference type="Proteomes" id="UP000473525">
    <property type="component" value="Unassembled WGS sequence"/>
</dbReference>
<feature type="chain" id="PRO_5027026071" description="Bacterial Ig-like domain-containing protein" evidence="2">
    <location>
        <begin position="33"/>
        <end position="331"/>
    </location>
</feature>
<accession>A0A6L6XRB3</accession>
<evidence type="ECO:0000256" key="2">
    <source>
        <dbReference type="SAM" id="SignalP"/>
    </source>
</evidence>
<reference evidence="3 4" key="1">
    <citation type="submission" date="2019-12" db="EMBL/GenBank/DDBJ databases">
        <authorList>
            <person name="Huq M.A."/>
        </authorList>
    </citation>
    <scope>NUCLEOTIDE SEQUENCE [LARGE SCALE GENOMIC DNA]</scope>
    <source>
        <strain evidence="3 4">MAH-18</strain>
    </source>
</reference>
<feature type="signal peptide" evidence="2">
    <location>
        <begin position="1"/>
        <end position="32"/>
    </location>
</feature>
<keyword evidence="1" id="KW-0175">Coiled coil</keyword>
<evidence type="ECO:0000313" key="4">
    <source>
        <dbReference type="Proteomes" id="UP000473525"/>
    </source>
</evidence>
<proteinExistence type="predicted"/>
<sequence>MSARHLRRAVGASALALLASLLVIVVPQPASAVHQIATVTLDGSTTQPGRMLRDGTASQCGTQKVYPGSASPATTFNYATTAFVAPTSGCLTVSLSHVTCVSPTNAFLSIYSAEYHPTSQASHYLGDQGSSGATAPPLQVSVEKGRTYVAVLNNTNAQEACSGDVTFDLADDTTPPDTAFVRTPPAKVRDSAAVLTFTGQPAADTASFQCQVDGAAFAACTSPLELTALAVGSHTVAVRALDGFGNADPSPAVATFVSCDLKSGTLTLETATAALAGADKAVAKAKQRLAKAKTPKARKKARKRLTKLTKAATAARQQVTTIQQGVHACAE</sequence>
<organism evidence="3 4">
    <name type="scientific">Nocardioides agri</name>
    <dbReference type="NCBI Taxonomy" id="2682843"/>
    <lineage>
        <taxon>Bacteria</taxon>
        <taxon>Bacillati</taxon>
        <taxon>Actinomycetota</taxon>
        <taxon>Actinomycetes</taxon>
        <taxon>Propionibacteriales</taxon>
        <taxon>Nocardioidaceae</taxon>
        <taxon>Nocardioides</taxon>
    </lineage>
</organism>